<dbReference type="VEuPathDB" id="AmoebaDB:ACA1_395260"/>
<keyword evidence="2" id="KW-1185">Reference proteome</keyword>
<reference evidence="1 2" key="1">
    <citation type="journal article" date="2013" name="Genome Biol.">
        <title>Genome of Acanthamoeba castellanii highlights extensive lateral gene transfer and early evolution of tyrosine kinase signaling.</title>
        <authorList>
            <person name="Clarke M."/>
            <person name="Lohan A.J."/>
            <person name="Liu B."/>
            <person name="Lagkouvardos I."/>
            <person name="Roy S."/>
            <person name="Zafar N."/>
            <person name="Bertelli C."/>
            <person name="Schilde C."/>
            <person name="Kianianmomeni A."/>
            <person name="Burglin T.R."/>
            <person name="Frech C."/>
            <person name="Turcotte B."/>
            <person name="Kopec K.O."/>
            <person name="Synnott J.M."/>
            <person name="Choo C."/>
            <person name="Paponov I."/>
            <person name="Finkler A."/>
            <person name="Soon Heng Tan C."/>
            <person name="Hutchins A.P."/>
            <person name="Weinmeier T."/>
            <person name="Rattei T."/>
            <person name="Chu J.S."/>
            <person name="Gimenez G."/>
            <person name="Irimia M."/>
            <person name="Rigden D.J."/>
            <person name="Fitzpatrick D.A."/>
            <person name="Lorenzo-Morales J."/>
            <person name="Bateman A."/>
            <person name="Chiu C.H."/>
            <person name="Tang P."/>
            <person name="Hegemann P."/>
            <person name="Fromm H."/>
            <person name="Raoult D."/>
            <person name="Greub G."/>
            <person name="Miranda-Saavedra D."/>
            <person name="Chen N."/>
            <person name="Nash P."/>
            <person name="Ginger M.L."/>
            <person name="Horn M."/>
            <person name="Schaap P."/>
            <person name="Caler L."/>
            <person name="Loftus B."/>
        </authorList>
    </citation>
    <scope>NUCLEOTIDE SEQUENCE [LARGE SCALE GENOMIC DNA]</scope>
    <source>
        <strain evidence="1 2">Neff</strain>
    </source>
</reference>
<dbReference type="KEGG" id="acan:ACA1_395260"/>
<dbReference type="GeneID" id="14919500"/>
<sequence length="252" mass="29075">MTRVFFVDFENKCQNFIKKSISKVDTYYQRAEQPAEGSGELFHVHIFYRSDGPPTGLPGNRKWMTHHPIEPTGKNAADYAMIEAVQSYPIAKGDEIYVVCGGDRIYRQTFDPIPESYHIIDLNNTANVSPTQRNAEKAEIERECDRIEEVEARLYQEQMRSNLPNLEKRARERDDAILSAREEFETHTQAVRIEKQIDLRLKRSQDTFAQQVAKLQREWDNLADSTLEKNTARTPDSVPFVVPLVPFVAPTQ</sequence>
<protein>
    <submittedName>
        <fullName evidence="1">Uncharacterized protein</fullName>
    </submittedName>
</protein>
<dbReference type="EMBL" id="KB007948">
    <property type="protein sequence ID" value="ELR18709.1"/>
    <property type="molecule type" value="Genomic_DNA"/>
</dbReference>
<accession>L8GZP1</accession>
<dbReference type="AlphaFoldDB" id="L8GZP1"/>
<dbReference type="RefSeq" id="XP_004340752.1">
    <property type="nucleotide sequence ID" value="XM_004340704.1"/>
</dbReference>
<name>L8GZP1_ACACF</name>
<evidence type="ECO:0000313" key="2">
    <source>
        <dbReference type="Proteomes" id="UP000011083"/>
    </source>
</evidence>
<evidence type="ECO:0000313" key="1">
    <source>
        <dbReference type="EMBL" id="ELR18709.1"/>
    </source>
</evidence>
<dbReference type="Proteomes" id="UP000011083">
    <property type="component" value="Unassembled WGS sequence"/>
</dbReference>
<proteinExistence type="predicted"/>
<gene>
    <name evidence="1" type="ORF">ACA1_395260</name>
</gene>
<organism evidence="1 2">
    <name type="scientific">Acanthamoeba castellanii (strain ATCC 30010 / Neff)</name>
    <dbReference type="NCBI Taxonomy" id="1257118"/>
    <lineage>
        <taxon>Eukaryota</taxon>
        <taxon>Amoebozoa</taxon>
        <taxon>Discosea</taxon>
        <taxon>Longamoebia</taxon>
        <taxon>Centramoebida</taxon>
        <taxon>Acanthamoebidae</taxon>
        <taxon>Acanthamoeba</taxon>
    </lineage>
</organism>